<gene>
    <name evidence="2" type="ORF">MM415A00199_0005</name>
    <name evidence="1" type="ORF">MM415B00346_0038</name>
</gene>
<evidence type="ECO:0000313" key="2">
    <source>
        <dbReference type="EMBL" id="QJA84348.1"/>
    </source>
</evidence>
<dbReference type="EMBL" id="MT142528">
    <property type="protein sequence ID" value="QJA84348.1"/>
    <property type="molecule type" value="Genomic_DNA"/>
</dbReference>
<protein>
    <submittedName>
        <fullName evidence="2">Uncharacterized protein</fullName>
    </submittedName>
</protein>
<reference evidence="2" key="1">
    <citation type="submission" date="2020-03" db="EMBL/GenBank/DDBJ databases">
        <title>The deep terrestrial virosphere.</title>
        <authorList>
            <person name="Holmfeldt K."/>
            <person name="Nilsson E."/>
            <person name="Simone D."/>
            <person name="Lopez-Fernandez M."/>
            <person name="Wu X."/>
            <person name="de Brujin I."/>
            <person name="Lundin D."/>
            <person name="Andersson A."/>
            <person name="Bertilsson S."/>
            <person name="Dopson M."/>
        </authorList>
    </citation>
    <scope>NUCLEOTIDE SEQUENCE</scope>
    <source>
        <strain evidence="2">MM415A00199</strain>
        <strain evidence="1">MM415B00346</strain>
    </source>
</reference>
<organism evidence="2">
    <name type="scientific">viral metagenome</name>
    <dbReference type="NCBI Taxonomy" id="1070528"/>
    <lineage>
        <taxon>unclassified sequences</taxon>
        <taxon>metagenomes</taxon>
        <taxon>organismal metagenomes</taxon>
    </lineage>
</organism>
<accession>A0A6M3KST8</accession>
<evidence type="ECO:0000313" key="1">
    <source>
        <dbReference type="EMBL" id="QJA66528.1"/>
    </source>
</evidence>
<sequence length="87" mass="10446">MTYGGMTYSYQVVDDRIWQFIVRCRKCGRSHEGDHRVKKDRLWKCECGEMYFIDPHFQVYGSEYVNRRHRKNAACFAELFPMETVPA</sequence>
<dbReference type="EMBL" id="MT141556">
    <property type="protein sequence ID" value="QJA66528.1"/>
    <property type="molecule type" value="Genomic_DNA"/>
</dbReference>
<dbReference type="AlphaFoldDB" id="A0A6M3KST8"/>
<proteinExistence type="predicted"/>
<name>A0A6M3KST8_9ZZZZ</name>